<reference evidence="1 2" key="1">
    <citation type="submission" date="2018-08" db="EMBL/GenBank/DDBJ databases">
        <title>Complete genome sequence of five Acinetobacter baumannii phages from Abidjan, Cote d'Ivoire.</title>
        <authorList>
            <person name="Essoh C."/>
            <person name="Vernadet J.-P."/>
            <person name="Vergnaud G."/>
            <person name="Resch G."/>
            <person name="Pourcel C."/>
        </authorList>
    </citation>
    <scope>NUCLEOTIDE SEQUENCE [LARGE SCALE GENOMIC DNA]</scope>
</reference>
<keyword evidence="2" id="KW-1185">Reference proteome</keyword>
<dbReference type="EMBL" id="MH746814">
    <property type="protein sequence ID" value="AYD82449.1"/>
    <property type="molecule type" value="Genomic_DNA"/>
</dbReference>
<protein>
    <submittedName>
        <fullName evidence="1">Uncharacterized protein</fullName>
    </submittedName>
</protein>
<organism evidence="1 2">
    <name type="scientific">Acinetobacter phage vB_AbaM_B09_Aci05</name>
    <dbReference type="NCBI Taxonomy" id="2315458"/>
    <lineage>
        <taxon>Viruses</taxon>
        <taxon>Duplodnaviria</taxon>
        <taxon>Heunggongvirae</taxon>
        <taxon>Uroviricota</taxon>
        <taxon>Caudoviricetes</taxon>
        <taxon>Saclayvirus</taxon>
        <taxon>Saclayvirus Aci05</taxon>
    </lineage>
</organism>
<evidence type="ECO:0000313" key="1">
    <source>
        <dbReference type="EMBL" id="AYD82449.1"/>
    </source>
</evidence>
<gene>
    <name evidence="1" type="ORF">Aci05_069</name>
</gene>
<name>A0A386KBJ1_9CAUD</name>
<accession>A0A386KBJ1</accession>
<proteinExistence type="predicted"/>
<sequence>MKKLQLLVDIAESSGNMDVIEDDAGFKFPESTSLPKLEVVSLEKRFLEHWSDTYSPVHFRYEL</sequence>
<dbReference type="Proteomes" id="UP000269940">
    <property type="component" value="Segment"/>
</dbReference>
<evidence type="ECO:0000313" key="2">
    <source>
        <dbReference type="Proteomes" id="UP000269940"/>
    </source>
</evidence>